<evidence type="ECO:0000313" key="2">
    <source>
        <dbReference type="Proteomes" id="UP000002866"/>
    </source>
</evidence>
<accession>I2H394</accession>
<dbReference type="KEGG" id="tbl:TBLA_0D03460"/>
<sequence>MSQTKVISIIRPAPECTLDNKVPEETTSQLNITETIYNMSNTNVEILTQIVKELSVSICKPIHEFLDNILEKFMFPKSTMKLTSNDINILGNARILEIIYLNSLIDKNVLNNYIYPIKEDKSNLIDLINVLQRIHEILIMFLNELNQSINHNDFIKEFLIHELLNFETIFKSFKKFDSIMIKLFESFQLTVKHINIEFSVNQCLLTEIQTFIKENKSMYNQLIINSNGFVEYCKINEIPRTSSLSVKANIINDHRFNLFINKRKDELQLTARRIF</sequence>
<dbReference type="EMBL" id="HE806319">
    <property type="protein sequence ID" value="CCH60846.1"/>
    <property type="molecule type" value="Genomic_DNA"/>
</dbReference>
<dbReference type="OrthoDB" id="4067935at2759"/>
<dbReference type="GeneID" id="14496128"/>
<keyword evidence="2" id="KW-1185">Reference proteome</keyword>
<evidence type="ECO:0000313" key="1">
    <source>
        <dbReference type="EMBL" id="CCH60846.1"/>
    </source>
</evidence>
<dbReference type="OMA" id="IHEILIM"/>
<dbReference type="AlphaFoldDB" id="I2H394"/>
<dbReference type="InParanoid" id="I2H394"/>
<dbReference type="Proteomes" id="UP000002866">
    <property type="component" value="Chromosome 4"/>
</dbReference>
<dbReference type="RefSeq" id="XP_004180365.1">
    <property type="nucleotide sequence ID" value="XM_004180317.1"/>
</dbReference>
<dbReference type="HOGENOM" id="CLU_088337_0_0_1"/>
<name>I2H394_HENB6</name>
<reference evidence="1 2" key="1">
    <citation type="journal article" date="2011" name="Proc. Natl. Acad. Sci. U.S.A.">
        <title>Evolutionary erosion of yeast sex chromosomes by mating-type switching accidents.</title>
        <authorList>
            <person name="Gordon J.L."/>
            <person name="Armisen D."/>
            <person name="Proux-Wera E."/>
            <person name="Oheigeartaigh S.S."/>
            <person name="Byrne K.P."/>
            <person name="Wolfe K.H."/>
        </authorList>
    </citation>
    <scope>NUCLEOTIDE SEQUENCE [LARGE SCALE GENOMIC DNA]</scope>
    <source>
        <strain evidence="2">ATCC 34711 / CBS 6284 / DSM 70876 / NBRC 10599 / NRRL Y-10934 / UCD 77-7</strain>
    </source>
</reference>
<dbReference type="FunCoup" id="I2H394">
    <property type="interactions" value="50"/>
</dbReference>
<proteinExistence type="predicted"/>
<gene>
    <name evidence="1" type="primary">TBLA0D03460</name>
    <name evidence="1" type="ORF">TBLA_0D03460</name>
</gene>
<protein>
    <submittedName>
        <fullName evidence="1">Uncharacterized protein</fullName>
    </submittedName>
</protein>
<organism evidence="1 2">
    <name type="scientific">Henningerozyma blattae (strain ATCC 34711 / CBS 6284 / DSM 70876 / NBRC 10599 / NRRL Y-10934 / UCD 77-7)</name>
    <name type="common">Yeast</name>
    <name type="synonym">Tetrapisispora blattae</name>
    <dbReference type="NCBI Taxonomy" id="1071380"/>
    <lineage>
        <taxon>Eukaryota</taxon>
        <taxon>Fungi</taxon>
        <taxon>Dikarya</taxon>
        <taxon>Ascomycota</taxon>
        <taxon>Saccharomycotina</taxon>
        <taxon>Saccharomycetes</taxon>
        <taxon>Saccharomycetales</taxon>
        <taxon>Saccharomycetaceae</taxon>
        <taxon>Henningerozyma</taxon>
    </lineage>
</organism>